<dbReference type="EMBL" id="JWZT01004268">
    <property type="protein sequence ID" value="KII64437.1"/>
    <property type="molecule type" value="Genomic_DNA"/>
</dbReference>
<feature type="transmembrane region" description="Helical" evidence="1">
    <location>
        <begin position="22"/>
        <end position="45"/>
    </location>
</feature>
<sequence>MDRLVVAEAVFLKQNRIIENRCFMFLILLILLYFSFNVWIVLSIWPFVLELHGLEVMCLIPILSQKFLNSMEHNCKPLSDTMYFGKPNRENTSSRHFIVSSVEHVSRKKCSTHLE</sequence>
<evidence type="ECO:0000313" key="3">
    <source>
        <dbReference type="Proteomes" id="UP000031668"/>
    </source>
</evidence>
<keyword evidence="1" id="KW-0472">Membrane</keyword>
<dbReference type="AlphaFoldDB" id="A0A0C2MRR5"/>
<comment type="caution">
    <text evidence="2">The sequence shown here is derived from an EMBL/GenBank/DDBJ whole genome shotgun (WGS) entry which is preliminary data.</text>
</comment>
<organism evidence="2 3">
    <name type="scientific">Thelohanellus kitauei</name>
    <name type="common">Myxosporean</name>
    <dbReference type="NCBI Taxonomy" id="669202"/>
    <lineage>
        <taxon>Eukaryota</taxon>
        <taxon>Metazoa</taxon>
        <taxon>Cnidaria</taxon>
        <taxon>Myxozoa</taxon>
        <taxon>Myxosporea</taxon>
        <taxon>Bivalvulida</taxon>
        <taxon>Platysporina</taxon>
        <taxon>Myxobolidae</taxon>
        <taxon>Thelohanellus</taxon>
    </lineage>
</organism>
<reference evidence="2 3" key="1">
    <citation type="journal article" date="2014" name="Genome Biol. Evol.">
        <title>The genome of the myxosporean Thelohanellus kitauei shows adaptations to nutrient acquisition within its fish host.</title>
        <authorList>
            <person name="Yang Y."/>
            <person name="Xiong J."/>
            <person name="Zhou Z."/>
            <person name="Huo F."/>
            <person name="Miao W."/>
            <person name="Ran C."/>
            <person name="Liu Y."/>
            <person name="Zhang J."/>
            <person name="Feng J."/>
            <person name="Wang M."/>
            <person name="Wang M."/>
            <person name="Wang L."/>
            <person name="Yao B."/>
        </authorList>
    </citation>
    <scope>NUCLEOTIDE SEQUENCE [LARGE SCALE GENOMIC DNA]</scope>
    <source>
        <strain evidence="2">Wuqing</strain>
    </source>
</reference>
<keyword evidence="1" id="KW-1133">Transmembrane helix</keyword>
<gene>
    <name evidence="2" type="ORF">RF11_15438</name>
</gene>
<keyword evidence="1" id="KW-0812">Transmembrane</keyword>
<keyword evidence="3" id="KW-1185">Reference proteome</keyword>
<proteinExistence type="predicted"/>
<protein>
    <submittedName>
        <fullName evidence="2">Uncharacterized protein</fullName>
    </submittedName>
</protein>
<dbReference type="Proteomes" id="UP000031668">
    <property type="component" value="Unassembled WGS sequence"/>
</dbReference>
<name>A0A0C2MRR5_THEKT</name>
<accession>A0A0C2MRR5</accession>
<evidence type="ECO:0000256" key="1">
    <source>
        <dbReference type="SAM" id="Phobius"/>
    </source>
</evidence>
<evidence type="ECO:0000313" key="2">
    <source>
        <dbReference type="EMBL" id="KII64437.1"/>
    </source>
</evidence>